<dbReference type="EMBL" id="JBBPBN010000086">
    <property type="protein sequence ID" value="KAK8982044.1"/>
    <property type="molecule type" value="Genomic_DNA"/>
</dbReference>
<dbReference type="Proteomes" id="UP001396334">
    <property type="component" value="Unassembled WGS sequence"/>
</dbReference>
<organism evidence="1 2">
    <name type="scientific">Hibiscus sabdariffa</name>
    <name type="common">roselle</name>
    <dbReference type="NCBI Taxonomy" id="183260"/>
    <lineage>
        <taxon>Eukaryota</taxon>
        <taxon>Viridiplantae</taxon>
        <taxon>Streptophyta</taxon>
        <taxon>Embryophyta</taxon>
        <taxon>Tracheophyta</taxon>
        <taxon>Spermatophyta</taxon>
        <taxon>Magnoliopsida</taxon>
        <taxon>eudicotyledons</taxon>
        <taxon>Gunneridae</taxon>
        <taxon>Pentapetalae</taxon>
        <taxon>rosids</taxon>
        <taxon>malvids</taxon>
        <taxon>Malvales</taxon>
        <taxon>Malvaceae</taxon>
        <taxon>Malvoideae</taxon>
        <taxon>Hibiscus</taxon>
    </lineage>
</organism>
<name>A0ABR2P0T4_9ROSI</name>
<keyword evidence="2" id="KW-1185">Reference proteome</keyword>
<gene>
    <name evidence="1" type="ORF">V6N11_037225</name>
</gene>
<sequence length="95" mass="11177">MKYQGFCDNKLENFHRNLLELGISCHLLHTEPALKMLAMGDKPRFVPANDHVWYYRKNIGLQSSKQINKRMKICSIRNMVRNLYVLDLVPGQMNK</sequence>
<evidence type="ECO:0000313" key="2">
    <source>
        <dbReference type="Proteomes" id="UP001396334"/>
    </source>
</evidence>
<evidence type="ECO:0000313" key="1">
    <source>
        <dbReference type="EMBL" id="KAK8982044.1"/>
    </source>
</evidence>
<reference evidence="1 2" key="1">
    <citation type="journal article" date="2024" name="G3 (Bethesda)">
        <title>Genome assembly of Hibiscus sabdariffa L. provides insights into metabolisms of medicinal natural products.</title>
        <authorList>
            <person name="Kim T."/>
        </authorList>
    </citation>
    <scope>NUCLEOTIDE SEQUENCE [LARGE SCALE GENOMIC DNA]</scope>
    <source>
        <strain evidence="1">TK-2024</strain>
        <tissue evidence="1">Old leaves</tissue>
    </source>
</reference>
<accession>A0ABR2P0T4</accession>
<proteinExistence type="predicted"/>
<protein>
    <submittedName>
        <fullName evidence="1">Uncharacterized protein</fullName>
    </submittedName>
</protein>
<comment type="caution">
    <text evidence="1">The sequence shown here is derived from an EMBL/GenBank/DDBJ whole genome shotgun (WGS) entry which is preliminary data.</text>
</comment>